<name>A0A419TA76_9FIRM</name>
<feature type="compositionally biased region" description="Polar residues" evidence="1">
    <location>
        <begin position="1"/>
        <end position="15"/>
    </location>
</feature>
<dbReference type="RefSeq" id="WP_120166233.1">
    <property type="nucleotide sequence ID" value="NZ_MCIB01000001.1"/>
</dbReference>
<proteinExistence type="predicted"/>
<keyword evidence="3" id="KW-1185">Reference proteome</keyword>
<reference evidence="2 3" key="1">
    <citation type="submission" date="2016-08" db="EMBL/GenBank/DDBJ databases">
        <title>Novel Firmicutes and Novel Genomes.</title>
        <authorList>
            <person name="Poppleton D.I."/>
            <person name="Gribaldo S."/>
        </authorList>
    </citation>
    <scope>NUCLEOTIDE SEQUENCE [LARGE SCALE GENOMIC DNA]</scope>
    <source>
        <strain evidence="2 3">CTT3</strain>
    </source>
</reference>
<organism evidence="2 3">
    <name type="scientific">Thermohalobacter berrensis</name>
    <dbReference type="NCBI Taxonomy" id="99594"/>
    <lineage>
        <taxon>Bacteria</taxon>
        <taxon>Bacillati</taxon>
        <taxon>Bacillota</taxon>
        <taxon>Tissierellia</taxon>
        <taxon>Tissierellales</taxon>
        <taxon>Thermohalobacteraceae</taxon>
        <taxon>Thermohalobacter</taxon>
    </lineage>
</organism>
<feature type="region of interest" description="Disordered" evidence="1">
    <location>
        <begin position="1"/>
        <end position="78"/>
    </location>
</feature>
<gene>
    <name evidence="2" type="ORF">BET03_00725</name>
</gene>
<feature type="compositionally biased region" description="Polar residues" evidence="1">
    <location>
        <begin position="66"/>
        <end position="78"/>
    </location>
</feature>
<dbReference type="AlphaFoldDB" id="A0A419TA76"/>
<comment type="caution">
    <text evidence="2">The sequence shown here is derived from an EMBL/GenBank/DDBJ whole genome shotgun (WGS) entry which is preliminary data.</text>
</comment>
<dbReference type="Proteomes" id="UP000284177">
    <property type="component" value="Unassembled WGS sequence"/>
</dbReference>
<evidence type="ECO:0000313" key="2">
    <source>
        <dbReference type="EMBL" id="RKD34389.1"/>
    </source>
</evidence>
<evidence type="ECO:0000313" key="3">
    <source>
        <dbReference type="Proteomes" id="UP000284177"/>
    </source>
</evidence>
<feature type="compositionally biased region" description="Low complexity" evidence="1">
    <location>
        <begin position="29"/>
        <end position="42"/>
    </location>
</feature>
<dbReference type="EMBL" id="MCIB01000001">
    <property type="protein sequence ID" value="RKD34389.1"/>
    <property type="molecule type" value="Genomic_DNA"/>
</dbReference>
<sequence>MNYQNAPSLNDSTAVGQGEVQKAQQEMRNMGQTTQGNMTMGGIPSLKNSTSVGQQEIQQVRQEMQKSATQGLTNRGLV</sequence>
<evidence type="ECO:0000256" key="1">
    <source>
        <dbReference type="SAM" id="MobiDB-lite"/>
    </source>
</evidence>
<accession>A0A419TA76</accession>
<protein>
    <submittedName>
        <fullName evidence="2">Uncharacterized protein</fullName>
    </submittedName>
</protein>